<evidence type="ECO:0000313" key="2">
    <source>
        <dbReference type="WBParaSite" id="L893_g20197.t1"/>
    </source>
</evidence>
<dbReference type="AlphaFoldDB" id="A0A1I7YV99"/>
<protein>
    <submittedName>
        <fullName evidence="2">Uncharacterized protein</fullName>
    </submittedName>
</protein>
<keyword evidence="1" id="KW-1185">Reference proteome</keyword>
<dbReference type="WBParaSite" id="L893_g20197.t1">
    <property type="protein sequence ID" value="L893_g20197.t1"/>
    <property type="gene ID" value="L893_g20197"/>
</dbReference>
<name>A0A1I7YV99_9BILA</name>
<organism evidence="1 2">
    <name type="scientific">Steinernema glaseri</name>
    <dbReference type="NCBI Taxonomy" id="37863"/>
    <lineage>
        <taxon>Eukaryota</taxon>
        <taxon>Metazoa</taxon>
        <taxon>Ecdysozoa</taxon>
        <taxon>Nematoda</taxon>
        <taxon>Chromadorea</taxon>
        <taxon>Rhabditida</taxon>
        <taxon>Tylenchina</taxon>
        <taxon>Panagrolaimomorpha</taxon>
        <taxon>Strongyloidoidea</taxon>
        <taxon>Steinernematidae</taxon>
        <taxon>Steinernema</taxon>
    </lineage>
</organism>
<accession>A0A1I7YV99</accession>
<dbReference type="Proteomes" id="UP000095287">
    <property type="component" value="Unplaced"/>
</dbReference>
<reference evidence="2" key="1">
    <citation type="submission" date="2016-11" db="UniProtKB">
        <authorList>
            <consortium name="WormBaseParasite"/>
        </authorList>
    </citation>
    <scope>IDENTIFICATION</scope>
</reference>
<proteinExistence type="predicted"/>
<sequence length="94" mass="10269">MQSTRTETSEIYECNLLGHFAKQQMQPAKKSALDMFCLDISDSVCVAGGQAFSGASTFASSTSFKYDFVHRAESLLLQQKNQLGKPMFQASGSC</sequence>
<evidence type="ECO:0000313" key="1">
    <source>
        <dbReference type="Proteomes" id="UP000095287"/>
    </source>
</evidence>